<proteinExistence type="predicted"/>
<sequence length="272" mass="28772">MSGFSANWLSLRSDADARARSPRITARTAAWALARTRVTGRPLSIIDLGCGTGSNLRFLAPRLPVAQRWLLADHDAGLLALAAHSGTGCRRVRGVSTAAVDLATAPLDDLLADADLVTASALFDLVAPGWTARLTAALARPGRALLAVLSYDGRMTLSAADPCDAVVRRLVNEHQRTDKGFGPALGPLAADWLCRQARLSGAQVFTALSDWRLAGSDEDLQQALLAGWAEAASAMAPDAASAIAGWHSRRLETLRQQGLTSVVGHRDVLALW</sequence>
<dbReference type="EMBL" id="UIDG01000107">
    <property type="protein sequence ID" value="SUS05419.1"/>
    <property type="molecule type" value="Genomic_DNA"/>
</dbReference>
<protein>
    <recommendedName>
        <fullName evidence="2">Methyltransferase domain-containing protein</fullName>
    </recommendedName>
</protein>
<dbReference type="InterPro" id="IPR029063">
    <property type="entry name" value="SAM-dependent_MTases_sf"/>
</dbReference>
<organism evidence="1">
    <name type="scientific">metagenome</name>
    <dbReference type="NCBI Taxonomy" id="256318"/>
    <lineage>
        <taxon>unclassified sequences</taxon>
        <taxon>metagenomes</taxon>
    </lineage>
</organism>
<dbReference type="Gene3D" id="3.40.50.150">
    <property type="entry name" value="Vaccinia Virus protein VP39"/>
    <property type="match status" value="1"/>
</dbReference>
<evidence type="ECO:0000313" key="1">
    <source>
        <dbReference type="EMBL" id="SUS05419.1"/>
    </source>
</evidence>
<dbReference type="SUPFAM" id="SSF53335">
    <property type="entry name" value="S-adenosyl-L-methionine-dependent methyltransferases"/>
    <property type="match status" value="1"/>
</dbReference>
<accession>A0A380TCZ2</accession>
<evidence type="ECO:0008006" key="2">
    <source>
        <dbReference type="Google" id="ProtNLM"/>
    </source>
</evidence>
<reference evidence="1" key="1">
    <citation type="submission" date="2018-07" db="EMBL/GenBank/DDBJ databases">
        <authorList>
            <person name="Quirk P.G."/>
            <person name="Krulwich T.A."/>
        </authorList>
    </citation>
    <scope>NUCLEOTIDE SEQUENCE</scope>
</reference>
<name>A0A380TCZ2_9ZZZZ</name>
<dbReference type="AlphaFoldDB" id="A0A380TCZ2"/>
<gene>
    <name evidence="1" type="ORF">DF3PB_1950003</name>
</gene>